<dbReference type="InterPro" id="IPR029058">
    <property type="entry name" value="AB_hydrolase_fold"/>
</dbReference>
<comment type="caution">
    <text evidence="3">The sequence shown here is derived from an EMBL/GenBank/DDBJ whole genome shotgun (WGS) entry which is preliminary data.</text>
</comment>
<dbReference type="Pfam" id="PF00561">
    <property type="entry name" value="Abhydrolase_1"/>
    <property type="match status" value="1"/>
</dbReference>
<evidence type="ECO:0000256" key="1">
    <source>
        <dbReference type="SAM" id="Phobius"/>
    </source>
</evidence>
<organism evidence="3 4">
    <name type="scientific">Cryptosporangium phraense</name>
    <dbReference type="NCBI Taxonomy" id="2593070"/>
    <lineage>
        <taxon>Bacteria</taxon>
        <taxon>Bacillati</taxon>
        <taxon>Actinomycetota</taxon>
        <taxon>Actinomycetes</taxon>
        <taxon>Cryptosporangiales</taxon>
        <taxon>Cryptosporangiaceae</taxon>
        <taxon>Cryptosporangium</taxon>
    </lineage>
</organism>
<dbReference type="InterPro" id="IPR000073">
    <property type="entry name" value="AB_hydrolase_1"/>
</dbReference>
<dbReference type="InParanoid" id="A0A545AW91"/>
<keyword evidence="1" id="KW-1133">Transmembrane helix</keyword>
<dbReference type="Proteomes" id="UP000317982">
    <property type="component" value="Unassembled WGS sequence"/>
</dbReference>
<sequence>MSNPRLPVAIALIAAVVAGVVWGPGLVVRLAIVRSHPYALDRFYRQDVDWHACRAESDDLGTRCAEVTVPLDYDRPPGRTTTVSVARRLATDTKHRVGTLLLDTGSSLDGMSEVVDRAPTVAARHDLVAVDPRLSGRGLVVQDLDVLRSALLEERVSYLGWSSGGALGEAYARTYPRHVRRVVSDGAGRIAGDPPTLRVTGNYLFDGNRCVAQFVQQYLVENQLPPRDAVCPR</sequence>
<evidence type="ECO:0000313" key="3">
    <source>
        <dbReference type="EMBL" id="TQS45594.1"/>
    </source>
</evidence>
<dbReference type="AlphaFoldDB" id="A0A545AW91"/>
<protein>
    <submittedName>
        <fullName evidence="3">Alpha/beta hydrolase</fullName>
    </submittedName>
</protein>
<dbReference type="GO" id="GO:0016787">
    <property type="term" value="F:hydrolase activity"/>
    <property type="evidence" value="ECO:0007669"/>
    <property type="project" value="UniProtKB-KW"/>
</dbReference>
<dbReference type="EMBL" id="VIRS01000004">
    <property type="protein sequence ID" value="TQS45594.1"/>
    <property type="molecule type" value="Genomic_DNA"/>
</dbReference>
<feature type="transmembrane region" description="Helical" evidence="1">
    <location>
        <begin position="6"/>
        <end position="32"/>
    </location>
</feature>
<evidence type="ECO:0000313" key="4">
    <source>
        <dbReference type="Proteomes" id="UP000317982"/>
    </source>
</evidence>
<accession>A0A545AW91</accession>
<dbReference type="RefSeq" id="WP_142703767.1">
    <property type="nucleotide sequence ID" value="NZ_VIRS01000004.1"/>
</dbReference>
<keyword evidence="4" id="KW-1185">Reference proteome</keyword>
<keyword evidence="3" id="KW-0378">Hydrolase</keyword>
<gene>
    <name evidence="3" type="ORF">FL583_07640</name>
</gene>
<dbReference type="OrthoDB" id="3252468at2"/>
<dbReference type="Gene3D" id="3.40.50.1820">
    <property type="entry name" value="alpha/beta hydrolase"/>
    <property type="match status" value="1"/>
</dbReference>
<name>A0A545AW91_9ACTN</name>
<keyword evidence="1" id="KW-0812">Transmembrane</keyword>
<reference evidence="3 4" key="1">
    <citation type="submission" date="2019-07" db="EMBL/GenBank/DDBJ databases">
        <title>Cryptosporangium phraense sp. nov., isolated from plant litter.</title>
        <authorList>
            <person name="Suriyachadkun C."/>
        </authorList>
    </citation>
    <scope>NUCLEOTIDE SEQUENCE [LARGE SCALE GENOMIC DNA]</scope>
    <source>
        <strain evidence="3 4">A-T 5661</strain>
    </source>
</reference>
<feature type="domain" description="AB hydrolase-1" evidence="2">
    <location>
        <begin position="141"/>
        <end position="190"/>
    </location>
</feature>
<keyword evidence="1" id="KW-0472">Membrane</keyword>
<proteinExistence type="predicted"/>
<dbReference type="SUPFAM" id="SSF53474">
    <property type="entry name" value="alpha/beta-Hydrolases"/>
    <property type="match status" value="1"/>
</dbReference>
<evidence type="ECO:0000259" key="2">
    <source>
        <dbReference type="Pfam" id="PF00561"/>
    </source>
</evidence>